<dbReference type="OrthoDB" id="3233595at2759"/>
<dbReference type="Gene3D" id="3.40.50.720">
    <property type="entry name" value="NAD(P)-binding Rossmann-like Domain"/>
    <property type="match status" value="1"/>
</dbReference>
<dbReference type="EMBL" id="CACVBS010000079">
    <property type="protein sequence ID" value="CAA7269469.1"/>
    <property type="molecule type" value="Genomic_DNA"/>
</dbReference>
<gene>
    <name evidence="3" type="ORF">AAE3_LOCUS11935</name>
</gene>
<keyword evidence="4" id="KW-1185">Reference proteome</keyword>
<protein>
    <submittedName>
        <fullName evidence="3">Uncharacterized protein</fullName>
    </submittedName>
</protein>
<organism evidence="3 4">
    <name type="scientific">Cyclocybe aegerita</name>
    <name type="common">Black poplar mushroom</name>
    <name type="synonym">Agrocybe aegerita</name>
    <dbReference type="NCBI Taxonomy" id="1973307"/>
    <lineage>
        <taxon>Eukaryota</taxon>
        <taxon>Fungi</taxon>
        <taxon>Dikarya</taxon>
        <taxon>Basidiomycota</taxon>
        <taxon>Agaricomycotina</taxon>
        <taxon>Agaricomycetes</taxon>
        <taxon>Agaricomycetidae</taxon>
        <taxon>Agaricales</taxon>
        <taxon>Agaricineae</taxon>
        <taxon>Bolbitiaceae</taxon>
        <taxon>Cyclocybe</taxon>
    </lineage>
</organism>
<evidence type="ECO:0000259" key="1">
    <source>
        <dbReference type="Pfam" id="PF00107"/>
    </source>
</evidence>
<sequence>MSTVTQKALLLDKNQVLIKVPAAAALNWKIRKYGIYVQESPAVLGSDIAGEVEEVGEGVTDFKKGNRFWTKLIRQPHKVPPAVFYCPAASPWTTKNPSNISFDEPASRNTQHAQNLKVGVGVLGKLSRSSVPCQASAVQLAKLSGFTHIITTASPKNADAIASLDATAILDRNLPALELSAEIAKVTDGQSLDVVFDAVDSLAMQQAALEIVAPGGTVPSLLAPM</sequence>
<dbReference type="PANTHER" id="PTHR45348">
    <property type="entry name" value="HYPOTHETICAL OXIDOREDUCTASE (EUROFUNG)"/>
    <property type="match status" value="1"/>
</dbReference>
<evidence type="ECO:0000313" key="3">
    <source>
        <dbReference type="EMBL" id="CAA7269469.1"/>
    </source>
</evidence>
<dbReference type="AlphaFoldDB" id="A0A8S0VU19"/>
<reference evidence="3 4" key="1">
    <citation type="submission" date="2020-01" db="EMBL/GenBank/DDBJ databases">
        <authorList>
            <person name="Gupta K D."/>
        </authorList>
    </citation>
    <scope>NUCLEOTIDE SEQUENCE [LARGE SCALE GENOMIC DNA]</scope>
</reference>
<dbReference type="InterPro" id="IPR047122">
    <property type="entry name" value="Trans-enoyl_RdTase-like"/>
</dbReference>
<dbReference type="GO" id="GO:0016651">
    <property type="term" value="F:oxidoreductase activity, acting on NAD(P)H"/>
    <property type="evidence" value="ECO:0007669"/>
    <property type="project" value="InterPro"/>
</dbReference>
<dbReference type="SUPFAM" id="SSF50129">
    <property type="entry name" value="GroES-like"/>
    <property type="match status" value="1"/>
</dbReference>
<feature type="domain" description="Alcohol dehydrogenase-like N-terminal" evidence="2">
    <location>
        <begin position="13"/>
        <end position="69"/>
    </location>
</feature>
<dbReference type="Proteomes" id="UP000467700">
    <property type="component" value="Unassembled WGS sequence"/>
</dbReference>
<dbReference type="Pfam" id="PF00107">
    <property type="entry name" value="ADH_zinc_N"/>
    <property type="match status" value="1"/>
</dbReference>
<dbReference type="InterPro" id="IPR013149">
    <property type="entry name" value="ADH-like_C"/>
</dbReference>
<dbReference type="InterPro" id="IPR036291">
    <property type="entry name" value="NAD(P)-bd_dom_sf"/>
</dbReference>
<feature type="domain" description="Alcohol dehydrogenase-like C-terminal" evidence="1">
    <location>
        <begin position="137"/>
        <end position="218"/>
    </location>
</feature>
<dbReference type="PANTHER" id="PTHR45348:SF2">
    <property type="entry name" value="ZINC-TYPE ALCOHOL DEHYDROGENASE-LIKE PROTEIN C2E1P3.01"/>
    <property type="match status" value="1"/>
</dbReference>
<name>A0A8S0VU19_CYCAE</name>
<accession>A0A8S0VU19</accession>
<evidence type="ECO:0000313" key="4">
    <source>
        <dbReference type="Proteomes" id="UP000467700"/>
    </source>
</evidence>
<proteinExistence type="predicted"/>
<dbReference type="Gene3D" id="3.90.180.10">
    <property type="entry name" value="Medium-chain alcohol dehydrogenases, catalytic domain"/>
    <property type="match status" value="1"/>
</dbReference>
<dbReference type="SUPFAM" id="SSF51735">
    <property type="entry name" value="NAD(P)-binding Rossmann-fold domains"/>
    <property type="match status" value="1"/>
</dbReference>
<dbReference type="InterPro" id="IPR013154">
    <property type="entry name" value="ADH-like_N"/>
</dbReference>
<comment type="caution">
    <text evidence="3">The sequence shown here is derived from an EMBL/GenBank/DDBJ whole genome shotgun (WGS) entry which is preliminary data.</text>
</comment>
<evidence type="ECO:0000259" key="2">
    <source>
        <dbReference type="Pfam" id="PF08240"/>
    </source>
</evidence>
<dbReference type="InterPro" id="IPR011032">
    <property type="entry name" value="GroES-like_sf"/>
</dbReference>
<dbReference type="Pfam" id="PF08240">
    <property type="entry name" value="ADH_N"/>
    <property type="match status" value="1"/>
</dbReference>